<comment type="similarity">
    <text evidence="1">Belongs to the LysR transcriptional regulatory family.</text>
</comment>
<evidence type="ECO:0000259" key="5">
    <source>
        <dbReference type="PROSITE" id="PS50931"/>
    </source>
</evidence>
<dbReference type="Gene3D" id="1.10.10.10">
    <property type="entry name" value="Winged helix-like DNA-binding domain superfamily/Winged helix DNA-binding domain"/>
    <property type="match status" value="1"/>
</dbReference>
<organism evidence="6 7">
    <name type="scientific">Pseudomonas leptonychotis</name>
    <dbReference type="NCBI Taxonomy" id="2448482"/>
    <lineage>
        <taxon>Bacteria</taxon>
        <taxon>Pseudomonadati</taxon>
        <taxon>Pseudomonadota</taxon>
        <taxon>Gammaproteobacteria</taxon>
        <taxon>Pseudomonadales</taxon>
        <taxon>Pseudomonadaceae</taxon>
        <taxon>Pseudomonas</taxon>
    </lineage>
</organism>
<gene>
    <name evidence="6" type="ORF">D8779_10395</name>
</gene>
<evidence type="ECO:0000256" key="4">
    <source>
        <dbReference type="ARBA" id="ARBA00023163"/>
    </source>
</evidence>
<keyword evidence="2" id="KW-0805">Transcription regulation</keyword>
<keyword evidence="7" id="KW-1185">Reference proteome</keyword>
<dbReference type="Proteomes" id="UP000307541">
    <property type="component" value="Unassembled WGS sequence"/>
</dbReference>
<dbReference type="PRINTS" id="PR00039">
    <property type="entry name" value="HTHLYSR"/>
</dbReference>
<evidence type="ECO:0000256" key="1">
    <source>
        <dbReference type="ARBA" id="ARBA00009437"/>
    </source>
</evidence>
<dbReference type="EMBL" id="RFLV01000001">
    <property type="protein sequence ID" value="TIH11059.1"/>
    <property type="molecule type" value="Genomic_DNA"/>
</dbReference>
<evidence type="ECO:0000256" key="3">
    <source>
        <dbReference type="ARBA" id="ARBA00023125"/>
    </source>
</evidence>
<dbReference type="InterPro" id="IPR000847">
    <property type="entry name" value="LysR_HTH_N"/>
</dbReference>
<dbReference type="OrthoDB" id="9810065at2"/>
<evidence type="ECO:0000313" key="7">
    <source>
        <dbReference type="Proteomes" id="UP000307541"/>
    </source>
</evidence>
<dbReference type="Pfam" id="PF00126">
    <property type="entry name" value="HTH_1"/>
    <property type="match status" value="1"/>
</dbReference>
<comment type="caution">
    <text evidence="6">The sequence shown here is derived from an EMBL/GenBank/DDBJ whole genome shotgun (WGS) entry which is preliminary data.</text>
</comment>
<name>A0A4T2A495_9PSED</name>
<keyword evidence="4" id="KW-0804">Transcription</keyword>
<evidence type="ECO:0000256" key="2">
    <source>
        <dbReference type="ARBA" id="ARBA00023015"/>
    </source>
</evidence>
<protein>
    <submittedName>
        <fullName evidence="6">LysR family transcriptional regulator</fullName>
    </submittedName>
</protein>
<dbReference type="GO" id="GO:0003700">
    <property type="term" value="F:DNA-binding transcription factor activity"/>
    <property type="evidence" value="ECO:0007669"/>
    <property type="project" value="InterPro"/>
</dbReference>
<dbReference type="AlphaFoldDB" id="A0A4T2A495"/>
<dbReference type="FunFam" id="1.10.10.10:FF:000001">
    <property type="entry name" value="LysR family transcriptional regulator"/>
    <property type="match status" value="1"/>
</dbReference>
<dbReference type="GO" id="GO:0003677">
    <property type="term" value="F:DNA binding"/>
    <property type="evidence" value="ECO:0007669"/>
    <property type="project" value="UniProtKB-KW"/>
</dbReference>
<dbReference type="Gene3D" id="3.40.190.290">
    <property type="match status" value="1"/>
</dbReference>
<dbReference type="PANTHER" id="PTHR30537:SF5">
    <property type="entry name" value="HTH-TYPE TRANSCRIPTIONAL ACTIVATOR TTDR-RELATED"/>
    <property type="match status" value="1"/>
</dbReference>
<sequence>MRRQLGGVLLGSMELFCLVAEHGSFTAAAHVAGVTPAAVSRSVARLEARLGVRLFTRTTRQVRLTEAGRVYFEQCSQALGQLVEAERTLSGQQSEPAGLLRISLPTTYGHYRVLPLLPAFRARYPQVRIEVELSNRNIDFSNEGFDLAIRARPPADSSLIARSLEETPLLVVASPGYLRQAGTPVTLADLAEHQCIQFLLPRNGRAVPWLFREQGHDLELATTGDYCCAQDVLAGTTLARSGAGLFQALGFIVEDDLREGRLVEVLQGYAGRNRPFSLLYPSGRHLPQRVRVFVDFLLQAVRPE</sequence>
<accession>A0A4T2A495</accession>
<dbReference type="SUPFAM" id="SSF46785">
    <property type="entry name" value="Winged helix' DNA-binding domain"/>
    <property type="match status" value="1"/>
</dbReference>
<dbReference type="PANTHER" id="PTHR30537">
    <property type="entry name" value="HTH-TYPE TRANSCRIPTIONAL REGULATOR"/>
    <property type="match status" value="1"/>
</dbReference>
<dbReference type="CDD" id="cd08422">
    <property type="entry name" value="PBP2_CrgA_like"/>
    <property type="match status" value="1"/>
</dbReference>
<dbReference type="InterPro" id="IPR058163">
    <property type="entry name" value="LysR-type_TF_proteobact-type"/>
</dbReference>
<keyword evidence="3" id="KW-0238">DNA-binding</keyword>
<feature type="domain" description="HTH lysR-type" evidence="5">
    <location>
        <begin position="8"/>
        <end position="65"/>
    </location>
</feature>
<reference evidence="6 7" key="1">
    <citation type="submission" date="2018-10" db="EMBL/GenBank/DDBJ databases">
        <title>Pseudomonas leptonychotis sp. nov., isolated from Weddell seals in Antarctica.</title>
        <authorList>
            <person name="Novakova D."/>
            <person name="Svec P."/>
            <person name="Kralova S."/>
            <person name="Kristofova L."/>
            <person name="Zeman M."/>
            <person name="Pantucek R."/>
            <person name="Maslanova I."/>
            <person name="Sedlacek I."/>
        </authorList>
    </citation>
    <scope>NUCLEOTIDE SEQUENCE [LARGE SCALE GENOMIC DNA]</scope>
    <source>
        <strain evidence="6 7">CCM 8849</strain>
    </source>
</reference>
<dbReference type="PROSITE" id="PS50931">
    <property type="entry name" value="HTH_LYSR"/>
    <property type="match status" value="1"/>
</dbReference>
<dbReference type="InterPro" id="IPR036388">
    <property type="entry name" value="WH-like_DNA-bd_sf"/>
</dbReference>
<dbReference type="InterPro" id="IPR036390">
    <property type="entry name" value="WH_DNA-bd_sf"/>
</dbReference>
<dbReference type="RefSeq" id="WP_136664331.1">
    <property type="nucleotide sequence ID" value="NZ_RFLV01000001.1"/>
</dbReference>
<dbReference type="InterPro" id="IPR005119">
    <property type="entry name" value="LysR_subst-bd"/>
</dbReference>
<dbReference type="SUPFAM" id="SSF53850">
    <property type="entry name" value="Periplasmic binding protein-like II"/>
    <property type="match status" value="1"/>
</dbReference>
<evidence type="ECO:0000313" key="6">
    <source>
        <dbReference type="EMBL" id="TIH11059.1"/>
    </source>
</evidence>
<proteinExistence type="inferred from homology"/>
<dbReference type="Pfam" id="PF03466">
    <property type="entry name" value="LysR_substrate"/>
    <property type="match status" value="1"/>
</dbReference>